<dbReference type="RefSeq" id="XP_035344333.1">
    <property type="nucleotide sequence ID" value="XM_035488440.1"/>
</dbReference>
<protein>
    <submittedName>
        <fullName evidence="2">Uncharacterized protein</fullName>
    </submittedName>
</protein>
<name>A0A7H8QXD6_TALRU</name>
<reference evidence="3" key="1">
    <citation type="submission" date="2020-06" db="EMBL/GenBank/DDBJ databases">
        <title>A chromosome-scale genome assembly of Talaromyces rugulosus W13939.</title>
        <authorList>
            <person name="Wang B."/>
            <person name="Guo L."/>
            <person name="Ye K."/>
            <person name="Wang L."/>
        </authorList>
    </citation>
    <scope>NUCLEOTIDE SEQUENCE [LARGE SCALE GENOMIC DNA]</scope>
    <source>
        <strain evidence="3">W13939</strain>
    </source>
</reference>
<evidence type="ECO:0000313" key="3">
    <source>
        <dbReference type="Proteomes" id="UP000509510"/>
    </source>
</evidence>
<dbReference type="OrthoDB" id="5399817at2759"/>
<keyword evidence="1" id="KW-1133">Transmembrane helix</keyword>
<proteinExistence type="predicted"/>
<feature type="transmembrane region" description="Helical" evidence="1">
    <location>
        <begin position="76"/>
        <end position="98"/>
    </location>
</feature>
<dbReference type="AlphaFoldDB" id="A0A7H8QXD6"/>
<dbReference type="KEGG" id="trg:TRUGW13939_05276"/>
<gene>
    <name evidence="2" type="ORF">TRUGW13939_05276</name>
</gene>
<feature type="transmembrane region" description="Helical" evidence="1">
    <location>
        <begin position="44"/>
        <end position="64"/>
    </location>
</feature>
<dbReference type="GeneID" id="55992774"/>
<keyword evidence="1" id="KW-0812">Transmembrane</keyword>
<accession>A0A7H8QXD6</accession>
<dbReference type="Proteomes" id="UP000509510">
    <property type="component" value="Chromosome III"/>
</dbReference>
<dbReference type="EMBL" id="CP055900">
    <property type="protein sequence ID" value="QKX58155.1"/>
    <property type="molecule type" value="Genomic_DNA"/>
</dbReference>
<keyword evidence="1" id="KW-0472">Membrane</keyword>
<evidence type="ECO:0000313" key="2">
    <source>
        <dbReference type="EMBL" id="QKX58155.1"/>
    </source>
</evidence>
<organism evidence="2 3">
    <name type="scientific">Talaromyces rugulosus</name>
    <name type="common">Penicillium rugulosum</name>
    <dbReference type="NCBI Taxonomy" id="121627"/>
    <lineage>
        <taxon>Eukaryota</taxon>
        <taxon>Fungi</taxon>
        <taxon>Dikarya</taxon>
        <taxon>Ascomycota</taxon>
        <taxon>Pezizomycotina</taxon>
        <taxon>Eurotiomycetes</taxon>
        <taxon>Eurotiomycetidae</taxon>
        <taxon>Eurotiales</taxon>
        <taxon>Trichocomaceae</taxon>
        <taxon>Talaromyces</taxon>
        <taxon>Talaromyces sect. Islandici</taxon>
    </lineage>
</organism>
<keyword evidence="3" id="KW-1185">Reference proteome</keyword>
<sequence>MPNKFVITALTLVATSVAHTAIAPKWMADPKFKSLPAIPRAYSTSGWYQGSLFFLITALVNYRWSALDLPNGLTDPVDKGIAGILVFLLYGSSVWYYGHGAKDTSAAVLLAGSVQAWAAFF</sequence>
<evidence type="ECO:0000256" key="1">
    <source>
        <dbReference type="SAM" id="Phobius"/>
    </source>
</evidence>